<dbReference type="AlphaFoldDB" id="A0AAJ0CX67"/>
<gene>
    <name evidence="1" type="ORF">QQS21_001396</name>
</gene>
<keyword evidence="2" id="KW-1185">Reference proteome</keyword>
<accession>A0AAJ0CX67</accession>
<organism evidence="1 2">
    <name type="scientific">Conoideocrella luteorostrata</name>
    <dbReference type="NCBI Taxonomy" id="1105319"/>
    <lineage>
        <taxon>Eukaryota</taxon>
        <taxon>Fungi</taxon>
        <taxon>Dikarya</taxon>
        <taxon>Ascomycota</taxon>
        <taxon>Pezizomycotina</taxon>
        <taxon>Sordariomycetes</taxon>
        <taxon>Hypocreomycetidae</taxon>
        <taxon>Hypocreales</taxon>
        <taxon>Clavicipitaceae</taxon>
        <taxon>Conoideocrella</taxon>
    </lineage>
</organism>
<proteinExistence type="predicted"/>
<evidence type="ECO:0000313" key="1">
    <source>
        <dbReference type="EMBL" id="KAK2612624.1"/>
    </source>
</evidence>
<evidence type="ECO:0000313" key="2">
    <source>
        <dbReference type="Proteomes" id="UP001251528"/>
    </source>
</evidence>
<comment type="caution">
    <text evidence="1">The sequence shown here is derived from an EMBL/GenBank/DDBJ whole genome shotgun (WGS) entry which is preliminary data.</text>
</comment>
<protein>
    <submittedName>
        <fullName evidence="1">Uncharacterized protein</fullName>
    </submittedName>
</protein>
<reference evidence="1" key="1">
    <citation type="submission" date="2023-06" db="EMBL/GenBank/DDBJ databases">
        <title>Conoideocrella luteorostrata (Hypocreales: Clavicipitaceae), a potential biocontrol fungus for elongate hemlock scale in United States Christmas tree production areas.</title>
        <authorList>
            <person name="Barrett H."/>
            <person name="Lovett B."/>
            <person name="Macias A.M."/>
            <person name="Stajich J.E."/>
            <person name="Kasson M.T."/>
        </authorList>
    </citation>
    <scope>NUCLEOTIDE SEQUENCE</scope>
    <source>
        <strain evidence="1">ARSEF 14590</strain>
    </source>
</reference>
<dbReference type="EMBL" id="JASWJB010000014">
    <property type="protein sequence ID" value="KAK2612624.1"/>
    <property type="molecule type" value="Genomic_DNA"/>
</dbReference>
<name>A0AAJ0CX67_9HYPO</name>
<sequence>MPISLFKVKLSLSTLPPVIRFGESKSMSEKVLDSGQIGHRGVVALEIRQDILDTSVMAELPLVDQLGCGRDREALGERTNSINRARV</sequence>
<dbReference type="Proteomes" id="UP001251528">
    <property type="component" value="Unassembled WGS sequence"/>
</dbReference>